<comment type="caution">
    <text evidence="9">The sequence shown here is derived from an EMBL/GenBank/DDBJ whole genome shotgun (WGS) entry which is preliminary data.</text>
</comment>
<dbReference type="InterPro" id="IPR017946">
    <property type="entry name" value="PLC-like_Pdiesterase_TIM-brl"/>
</dbReference>
<evidence type="ECO:0000313" key="10">
    <source>
        <dbReference type="Proteomes" id="UP000027190"/>
    </source>
</evidence>
<dbReference type="PATRIC" id="fig|1280947.3.peg.3378"/>
<organism evidence="9 10">
    <name type="scientific">Hyphomonas chukchiensis</name>
    <dbReference type="NCBI Taxonomy" id="1280947"/>
    <lineage>
        <taxon>Bacteria</taxon>
        <taxon>Pseudomonadati</taxon>
        <taxon>Pseudomonadota</taxon>
        <taxon>Alphaproteobacteria</taxon>
        <taxon>Hyphomonadales</taxon>
        <taxon>Hyphomonadaceae</taxon>
        <taxon>Hyphomonas</taxon>
    </lineage>
</organism>
<feature type="domain" description="GP-PDE" evidence="8">
    <location>
        <begin position="52"/>
        <end position="343"/>
    </location>
</feature>
<reference evidence="9 10" key="1">
    <citation type="journal article" date="2014" name="Antonie Van Leeuwenhoek">
        <title>Hyphomonas beringensis sp. nov. and Hyphomonas chukchiensis sp. nov., isolated from surface seawater of the Bering Sea and Chukchi Sea.</title>
        <authorList>
            <person name="Li C."/>
            <person name="Lai Q."/>
            <person name="Li G."/>
            <person name="Dong C."/>
            <person name="Wang J."/>
            <person name="Liao Y."/>
            <person name="Shao Z."/>
        </authorList>
    </citation>
    <scope>NUCLEOTIDE SEQUENCE [LARGE SCALE GENOMIC DNA]</scope>
    <source>
        <strain evidence="9 10">BH-BN04-4</strain>
    </source>
</reference>
<dbReference type="Pfam" id="PF03009">
    <property type="entry name" value="GDPD"/>
    <property type="match status" value="1"/>
</dbReference>
<evidence type="ECO:0000256" key="6">
    <source>
        <dbReference type="ARBA" id="ARBA00047512"/>
    </source>
</evidence>
<evidence type="ECO:0000256" key="5">
    <source>
        <dbReference type="ARBA" id="ARBA00022801"/>
    </source>
</evidence>
<keyword evidence="10" id="KW-1185">Reference proteome</keyword>
<evidence type="ECO:0000256" key="7">
    <source>
        <dbReference type="SAM" id="SignalP"/>
    </source>
</evidence>
<protein>
    <recommendedName>
        <fullName evidence="2">glycerophosphodiester phosphodiesterase</fullName>
        <ecNumber evidence="2">3.1.4.46</ecNumber>
    </recommendedName>
</protein>
<evidence type="ECO:0000259" key="8">
    <source>
        <dbReference type="PROSITE" id="PS51704"/>
    </source>
</evidence>
<evidence type="ECO:0000256" key="3">
    <source>
        <dbReference type="ARBA" id="ARBA00022729"/>
    </source>
</evidence>
<comment type="similarity">
    <text evidence="1">Belongs to the glycerophosphoryl diester phosphodiesterase family.</text>
</comment>
<keyword evidence="3 7" id="KW-0732">Signal</keyword>
<dbReference type="eggNOG" id="COG0584">
    <property type="taxonomic scope" value="Bacteria"/>
</dbReference>
<dbReference type="EC" id="3.1.4.46" evidence="2"/>
<dbReference type="SUPFAM" id="SSF51695">
    <property type="entry name" value="PLC-like phosphodiesterases"/>
    <property type="match status" value="1"/>
</dbReference>
<dbReference type="OrthoDB" id="1854250at2"/>
<sequence>MKHLVILAAACLAACTTPSQSQPANTLAGSEGATEVVSASITRAPTLHGDKPIVIAHRGASGLYPEHTAAAYKAAIEQGADFIEPDLVVTSDGVLIVRHDNFLSATTNVADHSEFADRKKVKATPLGEKEDWWVEDFTLADIKTLKARQQFEGREMKYDDQYDILTFDEVMDIALDAAKAGHIVGLHVEAKWPGDFAAQGFDMPDLMIAAMDKKGLKAAGIPVYIQCFEPPFLAEFASKSDLPTIQNMVGPPYAAMLGLDYKLEDIHTTGVGAEKSMILNADGTTSDFVDRAHKLGLLVHVYTVRDDHPGEGFADSRAEFRALFDAGVDGVWTDYPATGLAVRDAE</sequence>
<evidence type="ECO:0000256" key="1">
    <source>
        <dbReference type="ARBA" id="ARBA00007277"/>
    </source>
</evidence>
<feature type="signal peptide" evidence="7">
    <location>
        <begin position="1"/>
        <end position="21"/>
    </location>
</feature>
<accession>A0A062U2I6</accession>
<dbReference type="STRING" id="1280947.HY30_09625"/>
<dbReference type="GO" id="GO:0008889">
    <property type="term" value="F:glycerophosphodiester phosphodiesterase activity"/>
    <property type="evidence" value="ECO:0007669"/>
    <property type="project" value="UniProtKB-EC"/>
</dbReference>
<dbReference type="PANTHER" id="PTHR43620">
    <property type="entry name" value="GLYCEROPHOSPHORYL DIESTER PHOSPHODIESTERASE"/>
    <property type="match status" value="1"/>
</dbReference>
<dbReference type="AlphaFoldDB" id="A0A062U2I6"/>
<evidence type="ECO:0000313" key="9">
    <source>
        <dbReference type="EMBL" id="KCZ54536.1"/>
    </source>
</evidence>
<gene>
    <name evidence="9" type="ORF">HY30_09625</name>
</gene>
<dbReference type="GO" id="GO:0006071">
    <property type="term" value="P:glycerol metabolic process"/>
    <property type="evidence" value="ECO:0007669"/>
    <property type="project" value="UniProtKB-KW"/>
</dbReference>
<dbReference type="GO" id="GO:0006629">
    <property type="term" value="P:lipid metabolic process"/>
    <property type="evidence" value="ECO:0007669"/>
    <property type="project" value="InterPro"/>
</dbReference>
<evidence type="ECO:0000256" key="2">
    <source>
        <dbReference type="ARBA" id="ARBA00012247"/>
    </source>
</evidence>
<dbReference type="Gene3D" id="3.20.20.190">
    <property type="entry name" value="Phosphatidylinositol (PI) phosphodiesterase"/>
    <property type="match status" value="1"/>
</dbReference>
<dbReference type="Proteomes" id="UP000027190">
    <property type="component" value="Unassembled WGS sequence"/>
</dbReference>
<dbReference type="EMBL" id="AWFG01000074">
    <property type="protein sequence ID" value="KCZ54536.1"/>
    <property type="molecule type" value="Genomic_DNA"/>
</dbReference>
<feature type="chain" id="PRO_5001617960" description="glycerophosphodiester phosphodiesterase" evidence="7">
    <location>
        <begin position="22"/>
        <end position="346"/>
    </location>
</feature>
<keyword evidence="5" id="KW-0378">Hydrolase</keyword>
<comment type="catalytic activity">
    <reaction evidence="6">
        <text>a sn-glycero-3-phosphodiester + H2O = an alcohol + sn-glycerol 3-phosphate + H(+)</text>
        <dbReference type="Rhea" id="RHEA:12969"/>
        <dbReference type="ChEBI" id="CHEBI:15377"/>
        <dbReference type="ChEBI" id="CHEBI:15378"/>
        <dbReference type="ChEBI" id="CHEBI:30879"/>
        <dbReference type="ChEBI" id="CHEBI:57597"/>
        <dbReference type="ChEBI" id="CHEBI:83408"/>
        <dbReference type="EC" id="3.1.4.46"/>
    </reaction>
</comment>
<dbReference type="PROSITE" id="PS51704">
    <property type="entry name" value="GP_PDE"/>
    <property type="match status" value="1"/>
</dbReference>
<name>A0A062U2I6_9PROT</name>
<evidence type="ECO:0000256" key="4">
    <source>
        <dbReference type="ARBA" id="ARBA00022798"/>
    </source>
</evidence>
<keyword evidence="4" id="KW-0319">Glycerol metabolism</keyword>
<dbReference type="InterPro" id="IPR030395">
    <property type="entry name" value="GP_PDE_dom"/>
</dbReference>
<dbReference type="PANTHER" id="PTHR43620:SF7">
    <property type="entry name" value="GLYCEROPHOSPHODIESTER PHOSPHODIESTERASE GDPD5-RELATED"/>
    <property type="match status" value="1"/>
</dbReference>
<dbReference type="RefSeq" id="WP_051615629.1">
    <property type="nucleotide sequence ID" value="NZ_AWFG01000074.1"/>
</dbReference>
<proteinExistence type="inferred from homology"/>